<dbReference type="Gene3D" id="3.40.710.10">
    <property type="entry name" value="DD-peptidase/beta-lactamase superfamily"/>
    <property type="match status" value="1"/>
</dbReference>
<dbReference type="GO" id="GO:0016787">
    <property type="term" value="F:hydrolase activity"/>
    <property type="evidence" value="ECO:0007669"/>
    <property type="project" value="UniProtKB-KW"/>
</dbReference>
<dbReference type="SUPFAM" id="SSF56601">
    <property type="entry name" value="beta-lactamase/transpeptidase-like"/>
    <property type="match status" value="1"/>
</dbReference>
<evidence type="ECO:0000313" key="4">
    <source>
        <dbReference type="EMBL" id="KEQ68084.1"/>
    </source>
</evidence>
<dbReference type="RefSeq" id="XP_013422274.1">
    <property type="nucleotide sequence ID" value="XM_013566820.1"/>
</dbReference>
<dbReference type="Pfam" id="PF00144">
    <property type="entry name" value="Beta-lactamase"/>
    <property type="match status" value="1"/>
</dbReference>
<dbReference type="Proteomes" id="UP000027730">
    <property type="component" value="Unassembled WGS sequence"/>
</dbReference>
<evidence type="ECO:0000256" key="2">
    <source>
        <dbReference type="ARBA" id="ARBA00022801"/>
    </source>
</evidence>
<name>A0A074W925_9PEZI</name>
<dbReference type="PANTHER" id="PTHR43283:SF17">
    <property type="entry name" value="(LOVD), PUTATIVE (AFU_ORTHOLOGUE AFUA_5G00920)-RELATED"/>
    <property type="match status" value="1"/>
</dbReference>
<dbReference type="PANTHER" id="PTHR43283">
    <property type="entry name" value="BETA-LACTAMASE-RELATED"/>
    <property type="match status" value="1"/>
</dbReference>
<keyword evidence="2" id="KW-0378">Hydrolase</keyword>
<dbReference type="EMBL" id="KL584740">
    <property type="protein sequence ID" value="KEQ68084.1"/>
    <property type="molecule type" value="Genomic_DNA"/>
</dbReference>
<dbReference type="InterPro" id="IPR012338">
    <property type="entry name" value="Beta-lactam/transpept-like"/>
</dbReference>
<dbReference type="STRING" id="1043004.A0A074W925"/>
<organism evidence="4 5">
    <name type="scientific">Aureobasidium namibiae CBS 147.97</name>
    <dbReference type="NCBI Taxonomy" id="1043004"/>
    <lineage>
        <taxon>Eukaryota</taxon>
        <taxon>Fungi</taxon>
        <taxon>Dikarya</taxon>
        <taxon>Ascomycota</taxon>
        <taxon>Pezizomycotina</taxon>
        <taxon>Dothideomycetes</taxon>
        <taxon>Dothideomycetidae</taxon>
        <taxon>Dothideales</taxon>
        <taxon>Saccotheciaceae</taxon>
        <taxon>Aureobasidium</taxon>
    </lineage>
</organism>
<reference evidence="4 5" key="1">
    <citation type="journal article" date="2014" name="BMC Genomics">
        <title>Genome sequencing of four Aureobasidium pullulans varieties: biotechnological potential, stress tolerance, and description of new species.</title>
        <authorList>
            <person name="Gostin Ar C."/>
            <person name="Ohm R.A."/>
            <person name="Kogej T."/>
            <person name="Sonjak S."/>
            <person name="Turk M."/>
            <person name="Zajc J."/>
            <person name="Zalar P."/>
            <person name="Grube M."/>
            <person name="Sun H."/>
            <person name="Han J."/>
            <person name="Sharma A."/>
            <person name="Chiniquy J."/>
            <person name="Ngan C.Y."/>
            <person name="Lipzen A."/>
            <person name="Barry K."/>
            <person name="Grigoriev I.V."/>
            <person name="Gunde-Cimerman N."/>
        </authorList>
    </citation>
    <scope>NUCLEOTIDE SEQUENCE [LARGE SCALE GENOMIC DNA]</scope>
    <source>
        <strain evidence="4 5">CBS 147.97</strain>
    </source>
</reference>
<dbReference type="InterPro" id="IPR001466">
    <property type="entry name" value="Beta-lactam-related"/>
</dbReference>
<dbReference type="OrthoDB" id="428260at2759"/>
<comment type="similarity">
    <text evidence="1">Belongs to the class-A beta-lactamase family.</text>
</comment>
<dbReference type="GeneID" id="25415982"/>
<sequence>MSDLLLKLKEAVKRGDVAQAVFNFHAAVGHNSSGPHAQEVDEDAVFLLASQSKFVTTVAALQAVAQGLIGLDDDVAEHLPELAGQQILKGYEGEKPVLVERKNVITLRHLVTHTSGAVYGLFNPLLQRHETERGRAISHDPDVVSRYGAPLVFEPGESWGYGTDIDWAGLLVERLAKTSLEEFMSENIWKPLGITSMTFFPEKQPDLDKRMPQISARGPDGKLVPFTIPYINEGNVACFGGQGIYSSMPDYLTFQLSLLRNDGKILPPALVNDIFTPQLHGAAADEVWNTLQSPTGDSAAGEICPDIPFNWGLGGLLFMEDDVGRRKKGTISWGGLTNCFWSIDRGNGTALAFGTQLLPPGDKRCEVFISEIERAVTALADPNASS</sequence>
<evidence type="ECO:0000313" key="5">
    <source>
        <dbReference type="Proteomes" id="UP000027730"/>
    </source>
</evidence>
<accession>A0A074W925</accession>
<dbReference type="HOGENOM" id="CLU_020027_11_1_1"/>
<dbReference type="InterPro" id="IPR050789">
    <property type="entry name" value="Diverse_Enzym_Activities"/>
</dbReference>
<dbReference type="AlphaFoldDB" id="A0A074W925"/>
<gene>
    <name evidence="4" type="ORF">M436DRAFT_77141</name>
</gene>
<protein>
    <submittedName>
        <fullName evidence="4">Beta-lactamase/transpeptidase-like protein</fullName>
    </submittedName>
</protein>
<evidence type="ECO:0000256" key="1">
    <source>
        <dbReference type="ARBA" id="ARBA00009009"/>
    </source>
</evidence>
<feature type="domain" description="Beta-lactamase-related" evidence="3">
    <location>
        <begin position="33"/>
        <end position="364"/>
    </location>
</feature>
<keyword evidence="5" id="KW-1185">Reference proteome</keyword>
<proteinExistence type="inferred from homology"/>
<evidence type="ECO:0000259" key="3">
    <source>
        <dbReference type="Pfam" id="PF00144"/>
    </source>
</evidence>